<dbReference type="RefSeq" id="WP_204015996.1">
    <property type="nucleotide sequence ID" value="NZ_BOOG01000021.1"/>
</dbReference>
<organism evidence="1 2">
    <name type="scientific">Sphaerimonospora thailandensis</name>
    <dbReference type="NCBI Taxonomy" id="795644"/>
    <lineage>
        <taxon>Bacteria</taxon>
        <taxon>Bacillati</taxon>
        <taxon>Actinomycetota</taxon>
        <taxon>Actinomycetes</taxon>
        <taxon>Streptosporangiales</taxon>
        <taxon>Streptosporangiaceae</taxon>
        <taxon>Sphaerimonospora</taxon>
    </lineage>
</organism>
<name>A0A8J3VZ97_9ACTN</name>
<dbReference type="EMBL" id="BOOG01000021">
    <property type="protein sequence ID" value="GIH70277.1"/>
    <property type="molecule type" value="Genomic_DNA"/>
</dbReference>
<evidence type="ECO:0000313" key="1">
    <source>
        <dbReference type="EMBL" id="GIH70277.1"/>
    </source>
</evidence>
<protein>
    <submittedName>
        <fullName evidence="1">Uncharacterized protein</fullName>
    </submittedName>
</protein>
<evidence type="ECO:0000313" key="2">
    <source>
        <dbReference type="Proteomes" id="UP000610966"/>
    </source>
</evidence>
<dbReference type="AlphaFoldDB" id="A0A8J3VZ97"/>
<dbReference type="Proteomes" id="UP000610966">
    <property type="component" value="Unassembled WGS sequence"/>
</dbReference>
<accession>A0A8J3VZ97</accession>
<reference evidence="1" key="1">
    <citation type="submission" date="2021-01" db="EMBL/GenBank/DDBJ databases">
        <title>Whole genome shotgun sequence of Sphaerimonospora thailandensis NBRC 107569.</title>
        <authorList>
            <person name="Komaki H."/>
            <person name="Tamura T."/>
        </authorList>
    </citation>
    <scope>NUCLEOTIDE SEQUENCE</scope>
    <source>
        <strain evidence="1">NBRC 107569</strain>
    </source>
</reference>
<comment type="caution">
    <text evidence="1">The sequence shown here is derived from an EMBL/GenBank/DDBJ whole genome shotgun (WGS) entry which is preliminary data.</text>
</comment>
<gene>
    <name evidence="1" type="ORF">Mth01_25300</name>
</gene>
<sequence>MAGPEWTQLADLLIARRKELSRALDADWRFRRRFADAHNLDYRTVSDLEVGRRDNYEALTYRRIESAYRWETGSVEAVLGGGAPMPEPIVPTDEIGDVGPGGQRVLVEHVRVGEFEAHLTAAAEVAEAMSDEERDEARRRTIAKLRELLVDLDLQV</sequence>
<proteinExistence type="predicted"/>
<keyword evidence="2" id="KW-1185">Reference proteome</keyword>